<dbReference type="PANTHER" id="PTHR43311:SF1">
    <property type="entry name" value="GLUTAMYL-Q TRNA(ASP) SYNTHETASE"/>
    <property type="match status" value="1"/>
</dbReference>
<evidence type="ECO:0000313" key="10">
    <source>
        <dbReference type="Proteomes" id="UP000193396"/>
    </source>
</evidence>
<dbReference type="Gene3D" id="3.40.50.620">
    <property type="entry name" value="HUPs"/>
    <property type="match status" value="1"/>
</dbReference>
<dbReference type="PROSITE" id="PS00178">
    <property type="entry name" value="AA_TRNA_LIGASE_I"/>
    <property type="match status" value="1"/>
</dbReference>
<feature type="domain" description="Glutamyl/glutaminyl-tRNA synthetase class Ib catalytic" evidence="8">
    <location>
        <begin position="5"/>
        <end position="276"/>
    </location>
</feature>
<keyword evidence="4" id="KW-0862">Zinc</keyword>
<evidence type="ECO:0000256" key="3">
    <source>
        <dbReference type="ARBA" id="ARBA00022741"/>
    </source>
</evidence>
<evidence type="ECO:0000313" key="9">
    <source>
        <dbReference type="EMBL" id="OSQ47220.1"/>
    </source>
</evidence>
<dbReference type="Proteomes" id="UP000193396">
    <property type="component" value="Unassembled WGS sequence"/>
</dbReference>
<dbReference type="SUPFAM" id="SSF52374">
    <property type="entry name" value="Nucleotidylyl transferase"/>
    <property type="match status" value="1"/>
</dbReference>
<dbReference type="OrthoDB" id="9807503at2"/>
<dbReference type="InterPro" id="IPR001412">
    <property type="entry name" value="aa-tRNA-synth_I_CS"/>
</dbReference>
<dbReference type="GO" id="GO:0006424">
    <property type="term" value="P:glutamyl-tRNA aminoacylation"/>
    <property type="evidence" value="ECO:0007669"/>
    <property type="project" value="TreeGrafter"/>
</dbReference>
<gene>
    <name evidence="9" type="ORF">TALK_13595</name>
</gene>
<keyword evidence="10" id="KW-1185">Reference proteome</keyword>
<dbReference type="InterPro" id="IPR020058">
    <property type="entry name" value="Glu/Gln-tRNA-synth_Ib_cat-dom"/>
</dbReference>
<evidence type="ECO:0000256" key="6">
    <source>
        <dbReference type="ARBA" id="ARBA00023146"/>
    </source>
</evidence>
<keyword evidence="7" id="KW-0648">Protein biosynthesis</keyword>
<evidence type="ECO:0000256" key="1">
    <source>
        <dbReference type="ARBA" id="ARBA00022598"/>
    </source>
</evidence>
<keyword evidence="1 7" id="KW-0436">Ligase</keyword>
<dbReference type="EMBL" id="JFKB01000009">
    <property type="protein sequence ID" value="OSQ47220.1"/>
    <property type="molecule type" value="Genomic_DNA"/>
</dbReference>
<dbReference type="NCBIfam" id="NF004315">
    <property type="entry name" value="PRK05710.1-4"/>
    <property type="match status" value="1"/>
</dbReference>
<evidence type="ECO:0000259" key="8">
    <source>
        <dbReference type="Pfam" id="PF00749"/>
    </source>
</evidence>
<reference evidence="9 10" key="1">
    <citation type="submission" date="2014-03" db="EMBL/GenBank/DDBJ databases">
        <title>The draft genome sequence of Thalassospira alkalitolerans JCM 18968.</title>
        <authorList>
            <person name="Lai Q."/>
            <person name="Shao Z."/>
        </authorList>
    </citation>
    <scope>NUCLEOTIDE SEQUENCE [LARGE SCALE GENOMIC DNA]</scope>
    <source>
        <strain evidence="9 10">JCM 18968</strain>
    </source>
</reference>
<dbReference type="GO" id="GO:0004818">
    <property type="term" value="F:glutamate-tRNA ligase activity"/>
    <property type="evidence" value="ECO:0007669"/>
    <property type="project" value="TreeGrafter"/>
</dbReference>
<organism evidence="9 10">
    <name type="scientific">Thalassospira alkalitolerans</name>
    <dbReference type="NCBI Taxonomy" id="1293890"/>
    <lineage>
        <taxon>Bacteria</taxon>
        <taxon>Pseudomonadati</taxon>
        <taxon>Pseudomonadota</taxon>
        <taxon>Alphaproteobacteria</taxon>
        <taxon>Rhodospirillales</taxon>
        <taxon>Thalassospiraceae</taxon>
        <taxon>Thalassospira</taxon>
    </lineage>
</organism>
<accession>A0A1Y2L9T1</accession>
<dbReference type="Pfam" id="PF00749">
    <property type="entry name" value="tRNA-synt_1c"/>
    <property type="match status" value="1"/>
</dbReference>
<name>A0A1Y2L9T1_9PROT</name>
<evidence type="ECO:0000256" key="4">
    <source>
        <dbReference type="ARBA" id="ARBA00022833"/>
    </source>
</evidence>
<keyword evidence="3 7" id="KW-0547">Nucleotide-binding</keyword>
<evidence type="ECO:0000256" key="5">
    <source>
        <dbReference type="ARBA" id="ARBA00022840"/>
    </source>
</evidence>
<proteinExistence type="inferred from homology"/>
<dbReference type="PRINTS" id="PR00987">
    <property type="entry name" value="TRNASYNTHGLU"/>
</dbReference>
<sequence length="279" mass="31529">MTTITRFAPSPTGYLHLGHAASALFCAKQAGAQGRFLLRIEDIDQTRVRPEFVDAIYEDLSWLGLSWEKPVRVQSQHFDDYQMVLDRLGDMGLLYPCFCTRKEIQTEVARIANAPHGPDGVLYPGTCRHCTVDERKDRIAAGESYALRLDMTRAIKQATGPLFWYDRKAGKQHATPEIFGDVVLARKETPTSYHLSVTHDDHIQAINLITRGEDLFFASHLHRLLQEILGYDVPEYHHHGLLTGADGKRFAKRDRAKTLRSMREEGISPDAICNQVTGI</sequence>
<keyword evidence="6 7" id="KW-0030">Aminoacyl-tRNA synthetase</keyword>
<comment type="similarity">
    <text evidence="7">Belongs to the class-I aminoacyl-tRNA synthetase family.</text>
</comment>
<dbReference type="InterPro" id="IPR000924">
    <property type="entry name" value="Glu/Gln-tRNA-synth"/>
</dbReference>
<dbReference type="GO" id="GO:0005829">
    <property type="term" value="C:cytosol"/>
    <property type="evidence" value="ECO:0007669"/>
    <property type="project" value="TreeGrafter"/>
</dbReference>
<dbReference type="GO" id="GO:0005524">
    <property type="term" value="F:ATP binding"/>
    <property type="evidence" value="ECO:0007669"/>
    <property type="project" value="UniProtKB-KW"/>
</dbReference>
<keyword evidence="2" id="KW-0479">Metal-binding</keyword>
<evidence type="ECO:0000256" key="2">
    <source>
        <dbReference type="ARBA" id="ARBA00022723"/>
    </source>
</evidence>
<dbReference type="STRING" id="1293890.TALK_13595"/>
<protein>
    <submittedName>
        <fullName evidence="9">Glutamyl-tRNA synthetase</fullName>
    </submittedName>
</protein>
<comment type="caution">
    <text evidence="9">The sequence shown here is derived from an EMBL/GenBank/DDBJ whole genome shotgun (WGS) entry which is preliminary data.</text>
</comment>
<dbReference type="AlphaFoldDB" id="A0A1Y2L9T1"/>
<dbReference type="PANTHER" id="PTHR43311">
    <property type="entry name" value="GLUTAMATE--TRNA LIGASE"/>
    <property type="match status" value="1"/>
</dbReference>
<dbReference type="RefSeq" id="WP_085619868.1">
    <property type="nucleotide sequence ID" value="NZ_JBLXCG010000005.1"/>
</dbReference>
<dbReference type="InterPro" id="IPR049940">
    <property type="entry name" value="GluQ/Sye"/>
</dbReference>
<evidence type="ECO:0000256" key="7">
    <source>
        <dbReference type="RuleBase" id="RU363037"/>
    </source>
</evidence>
<keyword evidence="5 7" id="KW-0067">ATP-binding</keyword>
<dbReference type="InterPro" id="IPR014729">
    <property type="entry name" value="Rossmann-like_a/b/a_fold"/>
</dbReference>